<protein>
    <recommendedName>
        <fullName evidence="19">Cytochrome</fullName>
    </recommendedName>
</protein>
<comment type="similarity">
    <text evidence="5">Belongs to the cytochrome P450 family.</text>
</comment>
<dbReference type="FunFam" id="1.10.630.10:FF:000035">
    <property type="entry name" value="CYtochrome P450 family"/>
    <property type="match status" value="1"/>
</dbReference>
<dbReference type="PRINTS" id="PR00463">
    <property type="entry name" value="EP450I"/>
</dbReference>
<dbReference type="PRINTS" id="PR00385">
    <property type="entry name" value="P450"/>
</dbReference>
<dbReference type="GO" id="GO:0004497">
    <property type="term" value="F:monooxygenase activity"/>
    <property type="evidence" value="ECO:0007669"/>
    <property type="project" value="UniProtKB-KW"/>
</dbReference>
<dbReference type="PROSITE" id="PS00086">
    <property type="entry name" value="CYTOCHROME_P450"/>
    <property type="match status" value="2"/>
</dbReference>
<sequence>MGVALILLGLTIVTVTIYCYVKRRRILKMVGHLDHFPQWPIIGGVHSFAGKDVAGITATIDYLLKNVKLPAYTWVGPLKLIMVIDDPDDLETLLSDPAALYKPYVYKFFKNDRGLVTSAPHIWKVHRKILSPSFSISVMKHLIPMFNKKITKMVNNLKQLEQGVDVNLLDHLYMCTLDMISSNITADNWCLIIKSLSHTRWFFIASATGVDIDLQDGTNREYVKGVIAGADLVAKRIITVPYHIEWIYRLSSLYNVEKKALKAVNQFLDGIIKLKRTMFDEAADAEEERREELAKLNNEEIETKPKIVINQLFRYWTRGQLDFQDVRDELDVMIYTGSDTSTHLASYTLLMLAIHPNIQEKVVEELQSVFYDETVPFDYDSIKQLTYLEMVIKETLRLYPVIPYIAREVRADVKLKNFTVPSGTMIGVPFIRMNRNPEAFGPNPELFNPDHFLPERVEKRHPNQYMPFSFGPRNCIGITETVDRMLNSVKLPVYTWIGPYQLFLIIDNPEDLEILLSDPNALEKPYIYKFFKKDRGLIAAKANVWKVHRKILSPSFSINMIKTLIPTFNRKAQKMIDKLKNEKEGVDINLLEHFYTCAVDMITSATTEVDIDIDDERNREYIRAVIAGADTIAYRMIQPHYHFDCIYGWSKLYKIEQAAFKVADEFLARIIKLKKDLFDSKADAEEEKREEMAKLRNAEFEQKPKSVINQLFRFWSKGTIGYQDVRDELDIMLYTGSDTSTHLASYTVLMLAMHQDIQEKVVEELKRVFVDPSIPIDYDSIKQLTYLDMVIKETLRLYPVIPYIGRNTTKDIKLKNLTVPSGTMIGIPLMKNNRDPIAFGPNPNLFDPDNFLPERVAKRHPYQYLPFSGGPRNCIGMIYGLFSVRTIVASMMMNFKVKTALRFEDIKLVYNISLRITNENLVKIEPRNFWTKKSGAAAAAPKAGGDAKAADAKGGKGGKKGGKK</sequence>
<comment type="subcellular location">
    <subcellularLocation>
        <location evidence="4">Endoplasmic reticulum membrane</location>
        <topology evidence="4">Peripheral membrane protein</topology>
    </subcellularLocation>
    <subcellularLocation>
        <location evidence="3">Microsome membrane</location>
        <topology evidence="3">Peripheral membrane protein</topology>
    </subcellularLocation>
</comment>
<keyword evidence="8" id="KW-0256">Endoplasmic reticulum</keyword>
<keyword evidence="9" id="KW-0492">Microsome</keyword>
<evidence type="ECO:0000256" key="11">
    <source>
        <dbReference type="ARBA" id="ARBA00023004"/>
    </source>
</evidence>
<evidence type="ECO:0000256" key="3">
    <source>
        <dbReference type="ARBA" id="ARBA00004174"/>
    </source>
</evidence>
<keyword evidence="15" id="KW-0175">Coiled coil</keyword>
<dbReference type="AlphaFoldDB" id="A0A1B0CKF6"/>
<dbReference type="InterPro" id="IPR001128">
    <property type="entry name" value="Cyt_P450"/>
</dbReference>
<dbReference type="VEuPathDB" id="VectorBase:LLONM1_004574"/>
<organism evidence="17 18">
    <name type="scientific">Lutzomyia longipalpis</name>
    <name type="common">Sand fly</name>
    <dbReference type="NCBI Taxonomy" id="7200"/>
    <lineage>
        <taxon>Eukaryota</taxon>
        <taxon>Metazoa</taxon>
        <taxon>Ecdysozoa</taxon>
        <taxon>Arthropoda</taxon>
        <taxon>Hexapoda</taxon>
        <taxon>Insecta</taxon>
        <taxon>Pterygota</taxon>
        <taxon>Neoptera</taxon>
        <taxon>Endopterygota</taxon>
        <taxon>Diptera</taxon>
        <taxon>Nematocera</taxon>
        <taxon>Psychodoidea</taxon>
        <taxon>Psychodidae</taxon>
        <taxon>Lutzomyia</taxon>
        <taxon>Lutzomyia</taxon>
    </lineage>
</organism>
<evidence type="ECO:0000256" key="14">
    <source>
        <dbReference type="PIRSR" id="PIRSR602401-1"/>
    </source>
</evidence>
<evidence type="ECO:0000256" key="16">
    <source>
        <dbReference type="SAM" id="MobiDB-lite"/>
    </source>
</evidence>
<evidence type="ECO:0000256" key="12">
    <source>
        <dbReference type="ARBA" id="ARBA00023033"/>
    </source>
</evidence>
<feature type="compositionally biased region" description="Low complexity" evidence="16">
    <location>
        <begin position="938"/>
        <end position="947"/>
    </location>
</feature>
<dbReference type="PANTHER" id="PTHR24291:SF189">
    <property type="entry name" value="CYTOCHROME P450 4C3-RELATED"/>
    <property type="match status" value="1"/>
</dbReference>
<evidence type="ECO:0000313" key="18">
    <source>
        <dbReference type="Proteomes" id="UP000092461"/>
    </source>
</evidence>
<name>A0A1B0CKF6_LUTLO</name>
<evidence type="ECO:0000256" key="9">
    <source>
        <dbReference type="ARBA" id="ARBA00022848"/>
    </source>
</evidence>
<comment type="cofactor">
    <cofactor evidence="1 14">
        <name>heme</name>
        <dbReference type="ChEBI" id="CHEBI:30413"/>
    </cofactor>
</comment>
<evidence type="ECO:0000256" key="13">
    <source>
        <dbReference type="ARBA" id="ARBA00023136"/>
    </source>
</evidence>
<evidence type="ECO:0000256" key="7">
    <source>
        <dbReference type="ARBA" id="ARBA00022723"/>
    </source>
</evidence>
<dbReference type="VEuPathDB" id="VectorBase:LLOJ005093"/>
<feature type="coiled-coil region" evidence="15">
    <location>
        <begin position="674"/>
        <end position="701"/>
    </location>
</feature>
<dbReference type="InterPro" id="IPR036396">
    <property type="entry name" value="Cyt_P450_sf"/>
</dbReference>
<dbReference type="GO" id="GO:0020037">
    <property type="term" value="F:heme binding"/>
    <property type="evidence" value="ECO:0007669"/>
    <property type="project" value="InterPro"/>
</dbReference>
<evidence type="ECO:0000256" key="4">
    <source>
        <dbReference type="ARBA" id="ARBA00004406"/>
    </source>
</evidence>
<dbReference type="GO" id="GO:0016705">
    <property type="term" value="F:oxidoreductase activity, acting on paired donors, with incorporation or reduction of molecular oxygen"/>
    <property type="evidence" value="ECO:0007669"/>
    <property type="project" value="InterPro"/>
</dbReference>
<feature type="binding site" description="axial binding residue" evidence="14">
    <location>
        <position position="475"/>
    </location>
    <ligand>
        <name>heme</name>
        <dbReference type="ChEBI" id="CHEBI:30413"/>
    </ligand>
    <ligandPart>
        <name>Fe</name>
        <dbReference type="ChEBI" id="CHEBI:18248"/>
    </ligandPart>
</feature>
<keyword evidence="6 14" id="KW-0349">Heme</keyword>
<dbReference type="VEuPathDB" id="VectorBase:LLONM1_005639"/>
<dbReference type="Gene3D" id="1.10.630.10">
    <property type="entry name" value="Cytochrome P450"/>
    <property type="match status" value="2"/>
</dbReference>
<keyword evidence="13" id="KW-0472">Membrane</keyword>
<dbReference type="GO" id="GO:0005789">
    <property type="term" value="C:endoplasmic reticulum membrane"/>
    <property type="evidence" value="ECO:0007669"/>
    <property type="project" value="UniProtKB-SubCell"/>
</dbReference>
<proteinExistence type="inferred from homology"/>
<accession>A0A1B0CKF6</accession>
<dbReference type="PANTHER" id="PTHR24291">
    <property type="entry name" value="CYTOCHROME P450 FAMILY 4"/>
    <property type="match status" value="1"/>
</dbReference>
<evidence type="ECO:0000256" key="5">
    <source>
        <dbReference type="ARBA" id="ARBA00010617"/>
    </source>
</evidence>
<evidence type="ECO:0000256" key="1">
    <source>
        <dbReference type="ARBA" id="ARBA00001971"/>
    </source>
</evidence>
<feature type="region of interest" description="Disordered" evidence="16">
    <location>
        <begin position="938"/>
        <end position="964"/>
    </location>
</feature>
<keyword evidence="12" id="KW-0503">Monooxygenase</keyword>
<evidence type="ECO:0000256" key="2">
    <source>
        <dbReference type="ARBA" id="ARBA00003690"/>
    </source>
</evidence>
<reference evidence="17" key="1">
    <citation type="submission" date="2020-05" db="UniProtKB">
        <authorList>
            <consortium name="EnsemblMetazoa"/>
        </authorList>
    </citation>
    <scope>IDENTIFICATION</scope>
    <source>
        <strain evidence="17">Jacobina</strain>
    </source>
</reference>
<evidence type="ECO:0000256" key="10">
    <source>
        <dbReference type="ARBA" id="ARBA00023002"/>
    </source>
</evidence>
<dbReference type="SUPFAM" id="SSF48264">
    <property type="entry name" value="Cytochrome P450"/>
    <property type="match status" value="2"/>
</dbReference>
<keyword evidence="18" id="KW-1185">Reference proteome</keyword>
<evidence type="ECO:0008006" key="19">
    <source>
        <dbReference type="Google" id="ProtNLM"/>
    </source>
</evidence>
<dbReference type="Pfam" id="PF00067">
    <property type="entry name" value="p450"/>
    <property type="match status" value="2"/>
</dbReference>
<dbReference type="GO" id="GO:0005506">
    <property type="term" value="F:iron ion binding"/>
    <property type="evidence" value="ECO:0007669"/>
    <property type="project" value="InterPro"/>
</dbReference>
<dbReference type="EnsemblMetazoa" id="LLOJ005093-RA">
    <property type="protein sequence ID" value="LLOJ005093-PA"/>
    <property type="gene ID" value="LLOJ005093"/>
</dbReference>
<dbReference type="InterPro" id="IPR017972">
    <property type="entry name" value="Cyt_P450_CS"/>
</dbReference>
<evidence type="ECO:0000313" key="17">
    <source>
        <dbReference type="EnsemblMetazoa" id="LLOJ005093-PA"/>
    </source>
</evidence>
<dbReference type="EMBL" id="AJWK01016181">
    <property type="status" value="NOT_ANNOTATED_CDS"/>
    <property type="molecule type" value="Genomic_DNA"/>
</dbReference>
<keyword evidence="10" id="KW-0560">Oxidoreductase</keyword>
<keyword evidence="11 14" id="KW-0408">Iron</keyword>
<dbReference type="InterPro" id="IPR002401">
    <property type="entry name" value="Cyt_P450_E_grp-I"/>
</dbReference>
<keyword evidence="7 14" id="KW-0479">Metal-binding</keyword>
<dbReference type="InterPro" id="IPR050196">
    <property type="entry name" value="Cytochrome_P450_Monoox"/>
</dbReference>
<evidence type="ECO:0000256" key="15">
    <source>
        <dbReference type="SAM" id="Coils"/>
    </source>
</evidence>
<dbReference type="Proteomes" id="UP000092461">
    <property type="component" value="Unassembled WGS sequence"/>
</dbReference>
<evidence type="ECO:0000256" key="6">
    <source>
        <dbReference type="ARBA" id="ARBA00022617"/>
    </source>
</evidence>
<evidence type="ECO:0000256" key="8">
    <source>
        <dbReference type="ARBA" id="ARBA00022824"/>
    </source>
</evidence>
<comment type="function">
    <text evidence="2">May be involved in the metabolism of insect hormones and in the breakdown of synthetic insecticides.</text>
</comment>